<organism evidence="11 12">
    <name type="scientific">Thermomonas fusca</name>
    <dbReference type="NCBI Taxonomy" id="215690"/>
    <lineage>
        <taxon>Bacteria</taxon>
        <taxon>Pseudomonadati</taxon>
        <taxon>Pseudomonadota</taxon>
        <taxon>Gammaproteobacteria</taxon>
        <taxon>Lysobacterales</taxon>
        <taxon>Lysobacteraceae</taxon>
        <taxon>Thermomonas</taxon>
    </lineage>
</organism>
<dbReference type="Proteomes" id="UP000308508">
    <property type="component" value="Unassembled WGS sequence"/>
</dbReference>
<evidence type="ECO:0000256" key="3">
    <source>
        <dbReference type="ARBA" id="ARBA00022448"/>
    </source>
</evidence>
<keyword evidence="12" id="KW-1185">Reference proteome</keyword>
<evidence type="ECO:0000256" key="4">
    <source>
        <dbReference type="ARBA" id="ARBA00022475"/>
    </source>
</evidence>
<feature type="transmembrane region" description="Helical" evidence="10">
    <location>
        <begin position="407"/>
        <end position="428"/>
    </location>
</feature>
<keyword evidence="9 10" id="KW-0472">Membrane</keyword>
<feature type="transmembrane region" description="Helical" evidence="10">
    <location>
        <begin position="174"/>
        <end position="199"/>
    </location>
</feature>
<feature type="transmembrane region" description="Helical" evidence="10">
    <location>
        <begin position="39"/>
        <end position="63"/>
    </location>
</feature>
<dbReference type="GO" id="GO:0015113">
    <property type="term" value="F:nitrite transmembrane transporter activity"/>
    <property type="evidence" value="ECO:0007669"/>
    <property type="project" value="InterPro"/>
</dbReference>
<dbReference type="AlphaFoldDB" id="A0A5R9PDB1"/>
<keyword evidence="6 10" id="KW-0812">Transmembrane</keyword>
<evidence type="ECO:0000256" key="6">
    <source>
        <dbReference type="ARBA" id="ARBA00022692"/>
    </source>
</evidence>
<protein>
    <recommendedName>
        <fullName evidence="10">Nitrate/nitrite transporter</fullName>
    </recommendedName>
</protein>
<feature type="transmembrane region" description="Helical" evidence="10">
    <location>
        <begin position="131"/>
        <end position="153"/>
    </location>
</feature>
<keyword evidence="7 10" id="KW-1133">Transmembrane helix</keyword>
<dbReference type="GO" id="GO:0015112">
    <property type="term" value="F:nitrate transmembrane transporter activity"/>
    <property type="evidence" value="ECO:0007669"/>
    <property type="project" value="UniProtKB-UniRule"/>
</dbReference>
<sequence length="469" mass="50517">MSAQLASKPRSVGSVIQDWRPEDAAFWAQTGNRIANRNLAISVPALLLAFAIWQMFSAVAISLPLVGFQFDTNQLFWLAALPALSGATLRIFYSFVVPLFGGRRWTAIATASLLIPAVWLGIAVQDTSTPYWHFVAIAMLCGFGGGNFSSSMSNISFFYPKAKQGFALGMNAGLGNLGVSATQFVIPLVITLGLFGGIVGGPQLTAQGKELFLQNAGFVWVPFLLVCAVAAWFGMHDLAAARSSFAEQAVIFKRKHNWLMCWLYIGTFGSFIGFSAGFPMLIKTQFPDVNPMTYAFLGPLVGALMRSVGGWLSDKLGGALLTFWVFALMIVGVFFVLHFLPDHGGRGGNFYGFLGSFMGLFVLSGIGNASTFRMIPVIFRTLHERWSADADAAGKAAAARQAGIESAAVIGFSSAIGAYGGFFIPKSYGSSIAWTGGPELALYGFVAFYATCLAATWWWYYRRGAETPC</sequence>
<feature type="transmembrane region" description="Helical" evidence="10">
    <location>
        <begin position="75"/>
        <end position="93"/>
    </location>
</feature>
<dbReference type="Gene3D" id="1.20.1250.20">
    <property type="entry name" value="MFS general substrate transporter like domains"/>
    <property type="match status" value="1"/>
</dbReference>
<evidence type="ECO:0000313" key="12">
    <source>
        <dbReference type="Proteomes" id="UP000308508"/>
    </source>
</evidence>
<proteinExistence type="inferred from homology"/>
<dbReference type="NCBIfam" id="TIGR00886">
    <property type="entry name" value="2A0108"/>
    <property type="match status" value="1"/>
</dbReference>
<dbReference type="STRING" id="1123377.GCA_000423885_02284"/>
<evidence type="ECO:0000256" key="10">
    <source>
        <dbReference type="RuleBase" id="RU366033"/>
    </source>
</evidence>
<name>A0A5R9PDB1_9GAMM</name>
<gene>
    <name evidence="11" type="ORF">E5S66_08030</name>
</gene>
<feature type="transmembrane region" description="Helical" evidence="10">
    <location>
        <begin position="219"/>
        <end position="240"/>
    </location>
</feature>
<comment type="similarity">
    <text evidence="2 10">Belongs to the major facilitator superfamily. Nitrate/nitrite porter (TC 2.A.1.8) family.</text>
</comment>
<evidence type="ECO:0000256" key="2">
    <source>
        <dbReference type="ARBA" id="ARBA00008432"/>
    </source>
</evidence>
<keyword evidence="8 10" id="KW-0534">Nitrate assimilation</keyword>
<dbReference type="CDD" id="cd17341">
    <property type="entry name" value="MFS_NRT2_like"/>
    <property type="match status" value="1"/>
</dbReference>
<keyword evidence="3 10" id="KW-0813">Transport</keyword>
<feature type="transmembrane region" description="Helical" evidence="10">
    <location>
        <begin position="352"/>
        <end position="375"/>
    </location>
</feature>
<feature type="transmembrane region" description="Helical" evidence="10">
    <location>
        <begin position="105"/>
        <end position="125"/>
    </location>
</feature>
<feature type="transmembrane region" description="Helical" evidence="10">
    <location>
        <begin position="294"/>
        <end position="312"/>
    </location>
</feature>
<dbReference type="GO" id="GO:0015291">
    <property type="term" value="F:secondary active transmembrane transporter activity"/>
    <property type="evidence" value="ECO:0007669"/>
    <property type="project" value="UniProtKB-ARBA"/>
</dbReference>
<dbReference type="GO" id="GO:0005886">
    <property type="term" value="C:plasma membrane"/>
    <property type="evidence" value="ECO:0007669"/>
    <property type="project" value="UniProtKB-SubCell"/>
</dbReference>
<dbReference type="InterPro" id="IPR044772">
    <property type="entry name" value="NO3_transporter"/>
</dbReference>
<dbReference type="RefSeq" id="WP_138348759.1">
    <property type="nucleotide sequence ID" value="NZ_SROY01000003.1"/>
</dbReference>
<evidence type="ECO:0000256" key="5">
    <source>
        <dbReference type="ARBA" id="ARBA00022519"/>
    </source>
</evidence>
<dbReference type="InterPro" id="IPR011701">
    <property type="entry name" value="MFS"/>
</dbReference>
<keyword evidence="5" id="KW-0997">Cell inner membrane</keyword>
<comment type="subcellular location">
    <subcellularLocation>
        <location evidence="1">Cell inner membrane</location>
        <topology evidence="1">Multi-pass membrane protein</topology>
    </subcellularLocation>
    <subcellularLocation>
        <location evidence="10">Cell membrane</location>
        <topology evidence="10">Multi-pass membrane protein</topology>
    </subcellularLocation>
</comment>
<evidence type="ECO:0000256" key="7">
    <source>
        <dbReference type="ARBA" id="ARBA00022989"/>
    </source>
</evidence>
<dbReference type="EMBL" id="SROY01000003">
    <property type="protein sequence ID" value="TLX21475.1"/>
    <property type="molecule type" value="Genomic_DNA"/>
</dbReference>
<evidence type="ECO:0000256" key="1">
    <source>
        <dbReference type="ARBA" id="ARBA00004429"/>
    </source>
</evidence>
<feature type="transmembrane region" description="Helical" evidence="10">
    <location>
        <begin position="440"/>
        <end position="461"/>
    </location>
</feature>
<accession>A0A5R9PDB1</accession>
<keyword evidence="4 10" id="KW-1003">Cell membrane</keyword>
<dbReference type="Pfam" id="PF07690">
    <property type="entry name" value="MFS_1"/>
    <property type="match status" value="1"/>
</dbReference>
<dbReference type="GO" id="GO:0042128">
    <property type="term" value="P:nitrate assimilation"/>
    <property type="evidence" value="ECO:0007669"/>
    <property type="project" value="UniProtKB-UniRule"/>
</dbReference>
<dbReference type="SUPFAM" id="SSF103473">
    <property type="entry name" value="MFS general substrate transporter"/>
    <property type="match status" value="1"/>
</dbReference>
<dbReference type="InterPro" id="IPR036259">
    <property type="entry name" value="MFS_trans_sf"/>
</dbReference>
<evidence type="ECO:0000256" key="8">
    <source>
        <dbReference type="ARBA" id="ARBA00023063"/>
    </source>
</evidence>
<feature type="transmembrane region" description="Helical" evidence="10">
    <location>
        <begin position="261"/>
        <end position="282"/>
    </location>
</feature>
<feature type="transmembrane region" description="Helical" evidence="10">
    <location>
        <begin position="319"/>
        <end position="340"/>
    </location>
</feature>
<dbReference type="InterPro" id="IPR004737">
    <property type="entry name" value="NO3_transporter_NarK/NarU-like"/>
</dbReference>
<dbReference type="FunFam" id="1.20.1250.20:FF:000024">
    <property type="entry name" value="Nitrite extrusion protein NarK"/>
    <property type="match status" value="1"/>
</dbReference>
<evidence type="ECO:0000313" key="11">
    <source>
        <dbReference type="EMBL" id="TLX21475.1"/>
    </source>
</evidence>
<comment type="caution">
    <text evidence="11">The sequence shown here is derived from an EMBL/GenBank/DDBJ whole genome shotgun (WGS) entry which is preliminary data.</text>
</comment>
<reference evidence="11 12" key="1">
    <citation type="submission" date="2019-04" db="EMBL/GenBank/DDBJ databases">
        <authorList>
            <person name="Grouzdev D.S."/>
            <person name="Nazina T.N."/>
        </authorList>
    </citation>
    <scope>NUCLEOTIDE SEQUENCE [LARGE SCALE GENOMIC DNA]</scope>
    <source>
        <strain evidence="11 12">SHC 3-19</strain>
    </source>
</reference>
<evidence type="ECO:0000256" key="9">
    <source>
        <dbReference type="ARBA" id="ARBA00023136"/>
    </source>
</evidence>
<dbReference type="PANTHER" id="PTHR23515">
    <property type="entry name" value="HIGH-AFFINITY NITRATE TRANSPORTER 2.3"/>
    <property type="match status" value="1"/>
</dbReference>